<dbReference type="Pfam" id="PF20648">
    <property type="entry name" value="DUF6809"/>
    <property type="match status" value="1"/>
</dbReference>
<sequence length="98" mass="11413">MAEFNFDSLDISRVNNETIAELGEILWQYTSVHCQEDIDIAEKYRDSVDALVDSLNPKQKKWFEAYQEMVSDALVLAERRRFVCGFKTAMRLALESMK</sequence>
<dbReference type="Proteomes" id="UP000095746">
    <property type="component" value="Unassembled WGS sequence"/>
</dbReference>
<proteinExistence type="predicted"/>
<name>A0A174B8H6_FLAPL</name>
<dbReference type="RefSeq" id="WP_021630956.1">
    <property type="nucleotide sequence ID" value="NZ_JADMOW010000014.1"/>
</dbReference>
<reference evidence="1 2" key="1">
    <citation type="submission" date="2015-09" db="EMBL/GenBank/DDBJ databases">
        <authorList>
            <consortium name="Pathogen Informatics"/>
        </authorList>
    </citation>
    <scope>NUCLEOTIDE SEQUENCE [LARGE SCALE GENOMIC DNA]</scope>
    <source>
        <strain evidence="1 2">2789STDY5608854</strain>
    </source>
</reference>
<protein>
    <submittedName>
        <fullName evidence="1">Uncharacterized protein</fullName>
    </submittedName>
</protein>
<accession>A0A174B8H6</accession>
<organism evidence="1 2">
    <name type="scientific">Flavonifractor plautii</name>
    <name type="common">Fusobacterium plautii</name>
    <dbReference type="NCBI Taxonomy" id="292800"/>
    <lineage>
        <taxon>Bacteria</taxon>
        <taxon>Bacillati</taxon>
        <taxon>Bacillota</taxon>
        <taxon>Clostridia</taxon>
        <taxon>Eubacteriales</taxon>
        <taxon>Oscillospiraceae</taxon>
        <taxon>Flavonifractor</taxon>
    </lineage>
</organism>
<evidence type="ECO:0000313" key="2">
    <source>
        <dbReference type="Proteomes" id="UP000095746"/>
    </source>
</evidence>
<dbReference type="AlphaFoldDB" id="A0A174B8H6"/>
<dbReference type="InterPro" id="IPR049215">
    <property type="entry name" value="DUF6809"/>
</dbReference>
<evidence type="ECO:0000313" key="1">
    <source>
        <dbReference type="EMBL" id="CUN96974.1"/>
    </source>
</evidence>
<dbReference type="EMBL" id="CYZT01000030">
    <property type="protein sequence ID" value="CUN96974.1"/>
    <property type="molecule type" value="Genomic_DNA"/>
</dbReference>
<gene>
    <name evidence="1" type="ORF">ERS852411_00762</name>
</gene>